<organism evidence="1 2">
    <name type="scientific">Paraburkholderia phymatum</name>
    <dbReference type="NCBI Taxonomy" id="148447"/>
    <lineage>
        <taxon>Bacteria</taxon>
        <taxon>Pseudomonadati</taxon>
        <taxon>Pseudomonadota</taxon>
        <taxon>Betaproteobacteria</taxon>
        <taxon>Burkholderiales</taxon>
        <taxon>Burkholderiaceae</taxon>
        <taxon>Paraburkholderia</taxon>
    </lineage>
</organism>
<evidence type="ECO:0000313" key="2">
    <source>
        <dbReference type="Proteomes" id="UP001558850"/>
    </source>
</evidence>
<comment type="caution">
    <text evidence="1">The sequence shown here is derived from an EMBL/GenBank/DDBJ whole genome shotgun (WGS) entry which is preliminary data.</text>
</comment>
<keyword evidence="2" id="KW-1185">Reference proteome</keyword>
<dbReference type="EMBL" id="JBFRCH010000004">
    <property type="protein sequence ID" value="MEX3932121.1"/>
    <property type="molecule type" value="Genomic_DNA"/>
</dbReference>
<name>A0ACC6TXL4_9BURK</name>
<dbReference type="Proteomes" id="UP001558850">
    <property type="component" value="Unassembled WGS sequence"/>
</dbReference>
<evidence type="ECO:0000313" key="1">
    <source>
        <dbReference type="EMBL" id="MEX3932121.1"/>
    </source>
</evidence>
<reference evidence="1" key="1">
    <citation type="submission" date="2024-07" db="EMBL/GenBank/DDBJ databases">
        <title>A survey of Mimosa microsymbionts across Brazilian biomes reveals a high diversity of Paraburkholderia nodulating endemic species, but also that Cupriavidus is common as a symbiont of widespread species.</title>
        <authorList>
            <person name="Rouws L."/>
            <person name="Barauna A."/>
            <person name="Beukes C."/>
            <person name="Rouws J.R.C."/>
            <person name="De Faria S.M."/>
            <person name="Gross E."/>
            <person name="Bueno Dos Reis Junior F."/>
            <person name="Simon M.F."/>
            <person name="Maluk M."/>
            <person name="Odee D.W."/>
            <person name="Kenicer G."/>
            <person name="Young J.P.W."/>
            <person name="Reis V.M."/>
            <person name="Zilli J."/>
            <person name="James E.K."/>
        </authorList>
    </citation>
    <scope>NUCLEOTIDE SEQUENCE</scope>
    <source>
        <strain evidence="1">EG181B</strain>
    </source>
</reference>
<protein>
    <submittedName>
        <fullName evidence="1">MarR family winged helix-turn-helix transcriptional regulator</fullName>
    </submittedName>
</protein>
<sequence>MMQTRSKDHPFAAPVKLSESLCFAIYSANLAFVKAYRPILDELGLTYPQYVTIIALWERSPQAVGELGAKLLLKTNALTPILNRLQLMGYLDRQRDPKDKRRILISLTGNGRQLREKALSADSARTMGLVLGEVLYVQEAISKLRTNLERPPQLTSAMRD</sequence>
<accession>A0ACC6TXL4</accession>
<proteinExistence type="predicted"/>
<gene>
    <name evidence="1" type="ORF">AB4Y32_09980</name>
</gene>